<organism evidence="1 2">
    <name type="scientific">Mycolicibacterium helvum</name>
    <dbReference type="NCBI Taxonomy" id="1534349"/>
    <lineage>
        <taxon>Bacteria</taxon>
        <taxon>Bacillati</taxon>
        <taxon>Actinomycetota</taxon>
        <taxon>Actinomycetes</taxon>
        <taxon>Mycobacteriales</taxon>
        <taxon>Mycobacteriaceae</taxon>
        <taxon>Mycolicibacterium</taxon>
    </lineage>
</organism>
<dbReference type="GO" id="GO:0016787">
    <property type="term" value="F:hydrolase activity"/>
    <property type="evidence" value="ECO:0007669"/>
    <property type="project" value="UniProtKB-KW"/>
</dbReference>
<dbReference type="PANTHER" id="PTHR30619:SF1">
    <property type="entry name" value="RECOMBINATION PROTEIN 2"/>
    <property type="match status" value="1"/>
</dbReference>
<protein>
    <submittedName>
        <fullName evidence="1">MBL fold hydrolase</fullName>
    </submittedName>
</protein>
<dbReference type="EMBL" id="AP022596">
    <property type="protein sequence ID" value="BBY62424.1"/>
    <property type="molecule type" value="Genomic_DNA"/>
</dbReference>
<dbReference type="KEGG" id="mhev:MHEL_06670"/>
<reference evidence="1 2" key="1">
    <citation type="journal article" date="2019" name="Emerg. Microbes Infect.">
        <title>Comprehensive subspecies identification of 175 nontuberculous mycobacteria species based on 7547 genomic profiles.</title>
        <authorList>
            <person name="Matsumoto Y."/>
            <person name="Kinjo T."/>
            <person name="Motooka D."/>
            <person name="Nabeya D."/>
            <person name="Jung N."/>
            <person name="Uechi K."/>
            <person name="Horii T."/>
            <person name="Iida T."/>
            <person name="Fujita J."/>
            <person name="Nakamura S."/>
        </authorList>
    </citation>
    <scope>NUCLEOTIDE SEQUENCE [LARGE SCALE GENOMIC DNA]</scope>
    <source>
        <strain evidence="1 2">JCM 30396</strain>
    </source>
</reference>
<keyword evidence="2" id="KW-1185">Reference proteome</keyword>
<accession>A0A7I7SZD7</accession>
<dbReference type="Gene3D" id="3.60.15.10">
    <property type="entry name" value="Ribonuclease Z/Hydroxyacylglutathione hydrolase-like"/>
    <property type="match status" value="1"/>
</dbReference>
<gene>
    <name evidence="1" type="ORF">MHEL_06670</name>
</gene>
<dbReference type="PANTHER" id="PTHR30619">
    <property type="entry name" value="DNA INTERNALIZATION/COMPETENCE PROTEIN COMEC/REC2"/>
    <property type="match status" value="1"/>
</dbReference>
<name>A0A7I7SZD7_9MYCO</name>
<proteinExistence type="predicted"/>
<dbReference type="Proteomes" id="UP000467148">
    <property type="component" value="Chromosome"/>
</dbReference>
<dbReference type="InterPro" id="IPR052159">
    <property type="entry name" value="Competence_DNA_uptake"/>
</dbReference>
<sequence>MADSIFRLEVVRARYGDCLLLHYGTEDEPKLALIDGGPTTVYRNFLRPRLEQIRDERGLDEDTPLRLNLVMLSHIDEDHVFGLLDLTEELLDAKQQHAPRIVEIEDLWHNTFDDIIDNDAQELTQAVTASFGAAALNGELPDDLVDELDAADQTDAVIDTIKIVASVAQGRDLRINADNLEIERNVETDGKLVMAPSEPASFDMGGGLSLTVAGPMLDDVKTLQKKHKEFLRTHPELAQHIAAALAEYADNSPYNLSSIVALATSGDRKILFTGDARGDKIIEGLELVGIAEEGKTLHVDVLKGPHHGSSNNVSLDFFQRITADHYVFSGNGKFGNPERATLEALADARGSAPYEIHLTYPIDEIDRARKDDWDQHREDELRRHETRPATTVRPEWSDADNSLAAFLDANPDVRERVSFVEEGVPHSIDLSGQA</sequence>
<evidence type="ECO:0000313" key="2">
    <source>
        <dbReference type="Proteomes" id="UP000467148"/>
    </source>
</evidence>
<dbReference type="SUPFAM" id="SSF56281">
    <property type="entry name" value="Metallo-hydrolase/oxidoreductase"/>
    <property type="match status" value="1"/>
</dbReference>
<keyword evidence="1" id="KW-0378">Hydrolase</keyword>
<dbReference type="RefSeq" id="WP_163746244.1">
    <property type="nucleotide sequence ID" value="NZ_AP022596.1"/>
</dbReference>
<evidence type="ECO:0000313" key="1">
    <source>
        <dbReference type="EMBL" id="BBY62424.1"/>
    </source>
</evidence>
<dbReference type="InterPro" id="IPR036866">
    <property type="entry name" value="RibonucZ/Hydroxyglut_hydro"/>
</dbReference>
<dbReference type="AlphaFoldDB" id="A0A7I7SZD7"/>